<comment type="caution">
    <text evidence="1">The sequence shown here is derived from an EMBL/GenBank/DDBJ whole genome shotgun (WGS) entry which is preliminary data.</text>
</comment>
<name>A0AAP6HCX0_RIEAN</name>
<sequence length="337" mass="39397">MKEEVNKFYSVRSKDSQSFSIYDIRDLEEKTWRGFEIGFIDNSYGNITGGSSISTLTTADDYDEEFYRKLTEIKPAYNVSDFLDYHFQKYQERNRQKSLFLKHIQYVIVPKLNRFYKKEYLEITNDWITKNNKIMLKKQLEQKNNFLKRAYENAIEYAPSSPLSVTINPIEFGKSIGYDIDTTKRIVNELVDDNYLTSTLGMGMIMITKNGLNYLREVEMQNTAIPNFNINVGNNSNVQFQQGNINSTQNLYIDKKEKEEYEKFSNEIKNNFDLITNYLDSNSKEDLGVEIQYLDKNLNRQNPKKELVKNIVSNIFDILKSVPANIIANIITAHIPI</sequence>
<evidence type="ECO:0000313" key="2">
    <source>
        <dbReference type="Proteomes" id="UP001284033"/>
    </source>
</evidence>
<reference evidence="1" key="1">
    <citation type="submission" date="2023-01" db="EMBL/GenBank/DDBJ databases">
        <title>Genome-based studies on antimicrobial resistance profiles of Riemerella anatipestifer in China, 1994 to 2021.</title>
        <authorList>
            <person name="Yang Z."/>
            <person name="Zhu D."/>
        </authorList>
    </citation>
    <scope>NUCLEOTIDE SEQUENCE</scope>
    <source>
        <strain evidence="1">RCAD1218</strain>
    </source>
</reference>
<gene>
    <name evidence="1" type="ORF">PG303_01535</name>
</gene>
<dbReference type="Proteomes" id="UP001284033">
    <property type="component" value="Unassembled WGS sequence"/>
</dbReference>
<dbReference type="AlphaFoldDB" id="A0AAP6HCX0"/>
<accession>A0AAP6HCX0</accession>
<organism evidence="1 2">
    <name type="scientific">Riemerella anatipestifer</name>
    <name type="common">Moraxella anatipestifer</name>
    <dbReference type="NCBI Taxonomy" id="34085"/>
    <lineage>
        <taxon>Bacteria</taxon>
        <taxon>Pseudomonadati</taxon>
        <taxon>Bacteroidota</taxon>
        <taxon>Flavobacteriia</taxon>
        <taxon>Flavobacteriales</taxon>
        <taxon>Weeksellaceae</taxon>
        <taxon>Riemerella</taxon>
    </lineage>
</organism>
<protein>
    <submittedName>
        <fullName evidence="1">Uncharacterized protein</fullName>
    </submittedName>
</protein>
<dbReference type="RefSeq" id="WP_154469033.1">
    <property type="nucleotide sequence ID" value="NZ_CP110126.1"/>
</dbReference>
<dbReference type="EMBL" id="JAQZHK010000001">
    <property type="protein sequence ID" value="MDY3511894.1"/>
    <property type="molecule type" value="Genomic_DNA"/>
</dbReference>
<proteinExistence type="predicted"/>
<evidence type="ECO:0000313" key="1">
    <source>
        <dbReference type="EMBL" id="MDY3511894.1"/>
    </source>
</evidence>